<evidence type="ECO:0000313" key="2">
    <source>
        <dbReference type="Proteomes" id="UP000799779"/>
    </source>
</evidence>
<dbReference type="Proteomes" id="UP000799779">
    <property type="component" value="Unassembled WGS sequence"/>
</dbReference>
<organism evidence="1 2">
    <name type="scientific">Amniculicola lignicola CBS 123094</name>
    <dbReference type="NCBI Taxonomy" id="1392246"/>
    <lineage>
        <taxon>Eukaryota</taxon>
        <taxon>Fungi</taxon>
        <taxon>Dikarya</taxon>
        <taxon>Ascomycota</taxon>
        <taxon>Pezizomycotina</taxon>
        <taxon>Dothideomycetes</taxon>
        <taxon>Pleosporomycetidae</taxon>
        <taxon>Pleosporales</taxon>
        <taxon>Amniculicolaceae</taxon>
        <taxon>Amniculicola</taxon>
    </lineage>
</organism>
<dbReference type="AlphaFoldDB" id="A0A6A5VXR3"/>
<dbReference type="PANTHER" id="PTHR38846">
    <property type="entry name" value="C3H1-TYPE DOMAIN-CONTAINING PROTEIN"/>
    <property type="match status" value="1"/>
</dbReference>
<name>A0A6A5VXR3_9PLEO</name>
<protein>
    <submittedName>
        <fullName evidence="1">Uncharacterized protein</fullName>
    </submittedName>
</protein>
<accession>A0A6A5VXR3</accession>
<evidence type="ECO:0000313" key="1">
    <source>
        <dbReference type="EMBL" id="KAF1992671.1"/>
    </source>
</evidence>
<dbReference type="EMBL" id="ML977904">
    <property type="protein sequence ID" value="KAF1992671.1"/>
    <property type="molecule type" value="Genomic_DNA"/>
</dbReference>
<keyword evidence="2" id="KW-1185">Reference proteome</keyword>
<gene>
    <name evidence="1" type="ORF">P154DRAFT_203439</name>
</gene>
<proteinExistence type="predicted"/>
<reference evidence="1" key="1">
    <citation type="journal article" date="2020" name="Stud. Mycol.">
        <title>101 Dothideomycetes genomes: a test case for predicting lifestyles and emergence of pathogens.</title>
        <authorList>
            <person name="Haridas S."/>
            <person name="Albert R."/>
            <person name="Binder M."/>
            <person name="Bloem J."/>
            <person name="Labutti K."/>
            <person name="Salamov A."/>
            <person name="Andreopoulos B."/>
            <person name="Baker S."/>
            <person name="Barry K."/>
            <person name="Bills G."/>
            <person name="Bluhm B."/>
            <person name="Cannon C."/>
            <person name="Castanera R."/>
            <person name="Culley D."/>
            <person name="Daum C."/>
            <person name="Ezra D."/>
            <person name="Gonzalez J."/>
            <person name="Henrissat B."/>
            <person name="Kuo A."/>
            <person name="Liang C."/>
            <person name="Lipzen A."/>
            <person name="Lutzoni F."/>
            <person name="Magnuson J."/>
            <person name="Mondo S."/>
            <person name="Nolan M."/>
            <person name="Ohm R."/>
            <person name="Pangilinan J."/>
            <person name="Park H.-J."/>
            <person name="Ramirez L."/>
            <person name="Alfaro M."/>
            <person name="Sun H."/>
            <person name="Tritt A."/>
            <person name="Yoshinaga Y."/>
            <person name="Zwiers L.-H."/>
            <person name="Turgeon B."/>
            <person name="Goodwin S."/>
            <person name="Spatafora J."/>
            <person name="Crous P."/>
            <person name="Grigoriev I."/>
        </authorList>
    </citation>
    <scope>NUCLEOTIDE SEQUENCE</scope>
    <source>
        <strain evidence="1">CBS 123094</strain>
    </source>
</reference>
<dbReference type="PANTHER" id="PTHR38846:SF1">
    <property type="entry name" value="C3H1-TYPE DOMAIN-CONTAINING PROTEIN"/>
    <property type="match status" value="1"/>
</dbReference>
<sequence>MDRQYPTPNGFLAKFPTFKRDPADGLEHVFELLTLHEGWSKKSKKQRQRKAELFEEEFKAQFTEGKTKLESWQALCKEVGIDPVPSSITQCRKALHGVLVNIVNLMDHRQHGAQIPLIKFASLREFRKYTRVHTFPKREAKQEGFIKDLLRYLGGRNHG</sequence>
<dbReference type="OrthoDB" id="6105938at2759"/>